<evidence type="ECO:0000313" key="2">
    <source>
        <dbReference type="Proteomes" id="UP000004123"/>
    </source>
</evidence>
<dbReference type="PROSITE" id="PS51257">
    <property type="entry name" value="PROKAR_LIPOPROTEIN"/>
    <property type="match status" value="1"/>
</dbReference>
<accession>F9DH24</accession>
<dbReference type="AlphaFoldDB" id="F9DH24"/>
<reference evidence="1 2" key="1">
    <citation type="submission" date="2011-04" db="EMBL/GenBank/DDBJ databases">
        <authorList>
            <person name="Muzny D."/>
            <person name="Qin X."/>
            <person name="Deng J."/>
            <person name="Jiang H."/>
            <person name="Liu Y."/>
            <person name="Qu J."/>
            <person name="Song X.-Z."/>
            <person name="Zhang L."/>
            <person name="Thornton R."/>
            <person name="Coyle M."/>
            <person name="Francisco L."/>
            <person name="Jackson L."/>
            <person name="Javaid M."/>
            <person name="Korchina V."/>
            <person name="Kovar C."/>
            <person name="Mata R."/>
            <person name="Mathew T."/>
            <person name="Ngo R."/>
            <person name="Nguyen L."/>
            <person name="Nguyen N."/>
            <person name="Okwuonu G."/>
            <person name="Ongeri F."/>
            <person name="Pham C."/>
            <person name="Simmons D."/>
            <person name="Wilczek-Boney K."/>
            <person name="Hale W."/>
            <person name="Jakkamsetti A."/>
            <person name="Pham P."/>
            <person name="Ruth R."/>
            <person name="San Lucas F."/>
            <person name="Warren J."/>
            <person name="Zhang J."/>
            <person name="Zhao Z."/>
            <person name="Zhou C."/>
            <person name="Zhu D."/>
            <person name="Lee S."/>
            <person name="Bess C."/>
            <person name="Blankenburg K."/>
            <person name="Forbes L."/>
            <person name="Fu Q."/>
            <person name="Gubbala S."/>
            <person name="Hirani K."/>
            <person name="Jayaseelan J.C."/>
            <person name="Lara F."/>
            <person name="Munidasa M."/>
            <person name="Palculict T."/>
            <person name="Patil S."/>
            <person name="Pu L.-L."/>
            <person name="Saada N."/>
            <person name="Tang L."/>
            <person name="Weissenberger G."/>
            <person name="Zhu Y."/>
            <person name="Hemphill L."/>
            <person name="Shang Y."/>
            <person name="Youmans B."/>
            <person name="Ayvaz T."/>
            <person name="Ross M."/>
            <person name="Santibanez J."/>
            <person name="Aqrawi P."/>
            <person name="Gross S."/>
            <person name="Joshi V."/>
            <person name="Fowler G."/>
            <person name="Nazareth L."/>
            <person name="Reid J."/>
            <person name="Worley K."/>
            <person name="Petrosino J."/>
            <person name="Highlander S."/>
            <person name="Gibbs R."/>
        </authorList>
    </citation>
    <scope>NUCLEOTIDE SEQUENCE [LARGE SCALE GENOMIC DNA]</scope>
    <source>
        <strain evidence="1 2">ATCC 700821</strain>
    </source>
</reference>
<comment type="caution">
    <text evidence="1">The sequence shown here is derived from an EMBL/GenBank/DDBJ whole genome shotgun (WGS) entry which is preliminary data.</text>
</comment>
<proteinExistence type="predicted"/>
<sequence>MVCYERIIVNSYYQLLLYTIYSCRLQGWRTTKYVKTERNKMGGDVLLNVSQ</sequence>
<gene>
    <name evidence="1" type="ORF">HMPREF9144_0964</name>
</gene>
<protein>
    <submittedName>
        <fullName evidence="1">Uncharacterized protein</fullName>
    </submittedName>
</protein>
<name>F9DH24_9BACT</name>
<organism evidence="1 2">
    <name type="scientific">Prevotella pallens ATCC 700821</name>
    <dbReference type="NCBI Taxonomy" id="997353"/>
    <lineage>
        <taxon>Bacteria</taxon>
        <taxon>Pseudomonadati</taxon>
        <taxon>Bacteroidota</taxon>
        <taxon>Bacteroidia</taxon>
        <taxon>Bacteroidales</taxon>
        <taxon>Prevotellaceae</taxon>
        <taxon>Prevotella</taxon>
    </lineage>
</organism>
<evidence type="ECO:0000313" key="1">
    <source>
        <dbReference type="EMBL" id="EGQ19339.1"/>
    </source>
</evidence>
<dbReference type="Proteomes" id="UP000004123">
    <property type="component" value="Unassembled WGS sequence"/>
</dbReference>
<dbReference type="HOGENOM" id="CLU_3102299_0_0_10"/>
<dbReference type="EMBL" id="AFPY01000038">
    <property type="protein sequence ID" value="EGQ19339.1"/>
    <property type="molecule type" value="Genomic_DNA"/>
</dbReference>